<name>A0A6J5RVX1_9CAUD</name>
<dbReference type="Gene3D" id="3.40.50.300">
    <property type="entry name" value="P-loop containing nucleotide triphosphate hydrolases"/>
    <property type="match status" value="1"/>
</dbReference>
<dbReference type="GO" id="GO:0004386">
    <property type="term" value="F:helicase activity"/>
    <property type="evidence" value="ECO:0007669"/>
    <property type="project" value="UniProtKB-KW"/>
</dbReference>
<gene>
    <name evidence="3" type="ORF">UFOVP1358_32</name>
    <name evidence="2" type="ORF">UFOVP931_26</name>
</gene>
<reference evidence="3" key="1">
    <citation type="submission" date="2020-05" db="EMBL/GenBank/DDBJ databases">
        <authorList>
            <person name="Chiriac C."/>
            <person name="Salcher M."/>
            <person name="Ghai R."/>
            <person name="Kavagutti S V."/>
        </authorList>
    </citation>
    <scope>NUCLEOTIDE SEQUENCE</scope>
</reference>
<dbReference type="InterPro" id="IPR000330">
    <property type="entry name" value="SNF2_N"/>
</dbReference>
<keyword evidence="3" id="KW-0067">ATP-binding</keyword>
<organism evidence="3">
    <name type="scientific">uncultured Caudovirales phage</name>
    <dbReference type="NCBI Taxonomy" id="2100421"/>
    <lineage>
        <taxon>Viruses</taxon>
        <taxon>Duplodnaviria</taxon>
        <taxon>Heunggongvirae</taxon>
        <taxon>Uroviricota</taxon>
        <taxon>Caudoviricetes</taxon>
        <taxon>Peduoviridae</taxon>
        <taxon>Maltschvirus</taxon>
        <taxon>Maltschvirus maltsch</taxon>
    </lineage>
</organism>
<proteinExistence type="predicted"/>
<dbReference type="Gene3D" id="3.40.50.10810">
    <property type="entry name" value="Tandem AAA-ATPase domain"/>
    <property type="match status" value="1"/>
</dbReference>
<dbReference type="GO" id="GO:0005524">
    <property type="term" value="F:ATP binding"/>
    <property type="evidence" value="ECO:0007669"/>
    <property type="project" value="InterPro"/>
</dbReference>
<evidence type="ECO:0000259" key="1">
    <source>
        <dbReference type="PROSITE" id="PS51192"/>
    </source>
</evidence>
<evidence type="ECO:0000313" key="2">
    <source>
        <dbReference type="EMBL" id="CAB4171868.1"/>
    </source>
</evidence>
<dbReference type="InterPro" id="IPR014001">
    <property type="entry name" value="Helicase_ATP-bd"/>
</dbReference>
<dbReference type="PROSITE" id="PS51192">
    <property type="entry name" value="HELICASE_ATP_BIND_1"/>
    <property type="match status" value="1"/>
</dbReference>
<dbReference type="EMBL" id="LR796870">
    <property type="protein sequence ID" value="CAB4171868.1"/>
    <property type="molecule type" value="Genomic_DNA"/>
</dbReference>
<keyword evidence="3" id="KW-0347">Helicase</keyword>
<feature type="domain" description="Helicase ATP-binding" evidence="1">
    <location>
        <begin position="23"/>
        <end position="203"/>
    </location>
</feature>
<accession>A0A6J5RVX1</accession>
<dbReference type="Pfam" id="PF00271">
    <property type="entry name" value="Helicase_C"/>
    <property type="match status" value="1"/>
</dbReference>
<dbReference type="SUPFAM" id="SSF52540">
    <property type="entry name" value="P-loop containing nucleoside triphosphate hydrolases"/>
    <property type="match status" value="2"/>
</dbReference>
<dbReference type="InterPro" id="IPR027417">
    <property type="entry name" value="P-loop_NTPase"/>
</dbReference>
<dbReference type="InterPro" id="IPR038718">
    <property type="entry name" value="SNF2-like_sf"/>
</dbReference>
<evidence type="ECO:0000313" key="3">
    <source>
        <dbReference type="EMBL" id="CAB4200075.1"/>
    </source>
</evidence>
<dbReference type="InterPro" id="IPR001650">
    <property type="entry name" value="Helicase_C-like"/>
</dbReference>
<dbReference type="Pfam" id="PF00176">
    <property type="entry name" value="SNF2-rel_dom"/>
    <property type="match status" value="1"/>
</dbReference>
<sequence>MQSELFPPSSKPWQPHAYQKKAVKFLLEHAASALFLDPGLGKTSITLAAIKLLKQKKLLDKVLLIAPRRVCDLVWPLEVNKWTDFGGLKVVVLHGPHKDALLKTEADIYVINPEGLDWLLQAKKTKTAQGKTKVDVDLRRFKNLGFDTLVVDELSKFKHTNTNRFKGLKLVLSTFRRRWGLTGSPASNGLLDLFGQCFILDQGRTLGPYISHYRMKYFVPSHDGFSWNIREGAEDEIYERISPLALRMAADDYLDMPTLIENNIRVDLPSNVMTMYNQLEEDLIAKLDSKVIVASTAAAASMKCRQVANGGIYLDPDVQALIKLPKSSREWVNLHTEKVDALADLIEELQGSPLLVAYDFAHDLDRLQEKLGKEVPYIGGGVSTKRTAELVGQWNAGKLPVLLGHPQAMGHGLNLQEMGHHVCWHSMTWDYELYDQFIRRVLRQGNKSKKVFVHHIMARGTIDEVVLAAVKSKRRGQNALFDALKKLRK</sequence>
<dbReference type="PANTHER" id="PTHR10799">
    <property type="entry name" value="SNF2/RAD54 HELICASE FAMILY"/>
    <property type="match status" value="1"/>
</dbReference>
<keyword evidence="3" id="KW-0547">Nucleotide-binding</keyword>
<dbReference type="SMART" id="SM00487">
    <property type="entry name" value="DEXDc"/>
    <property type="match status" value="1"/>
</dbReference>
<protein>
    <submittedName>
        <fullName evidence="3">HepA Superfamily II DNA/RNA helicases, SNF2 family</fullName>
    </submittedName>
</protein>
<dbReference type="EMBL" id="LR797302">
    <property type="protein sequence ID" value="CAB4200075.1"/>
    <property type="molecule type" value="Genomic_DNA"/>
</dbReference>
<keyword evidence="3" id="KW-0378">Hydrolase</keyword>